<accession>A0A6B3P037</accession>
<dbReference type="EMBL" id="JAAHBU010000319">
    <property type="protein sequence ID" value="NER65750.1"/>
    <property type="molecule type" value="Genomic_DNA"/>
</dbReference>
<sequence length="99" mass="10735">MNRWLPALVGAALSMVLGMPAQAAEPGNPYHDPVRRANSNSQQGTVRSTPVLPGPSTQPVPRPPTLDNRGIGNGENLRREQQAPRLEPTRPPRESTRTP</sequence>
<feature type="region of interest" description="Disordered" evidence="1">
    <location>
        <begin position="22"/>
        <end position="99"/>
    </location>
</feature>
<comment type="caution">
    <text evidence="4">The sequence shown here is derived from an EMBL/GenBank/DDBJ whole genome shotgun (WGS) entry which is preliminary data.</text>
</comment>
<reference evidence="5 6" key="1">
    <citation type="submission" date="2020-02" db="EMBL/GenBank/DDBJ databases">
        <title>Broccoli isolated Pseudomonas sp.</title>
        <authorList>
            <person name="Fujikawa T."/>
            <person name="Sawada H."/>
        </authorList>
    </citation>
    <scope>NUCLEOTIDE SEQUENCE [LARGE SCALE GENOMIC DNA]</scope>
    <source>
        <strain evidence="4 6">MAFF212427</strain>
        <strain evidence="3 5">MAFF212428</strain>
    </source>
</reference>
<protein>
    <submittedName>
        <fullName evidence="4">Uncharacterized protein</fullName>
    </submittedName>
</protein>
<feature type="chain" id="PRO_5044630493" evidence="2">
    <location>
        <begin position="24"/>
        <end position="99"/>
    </location>
</feature>
<feature type="compositionally biased region" description="Polar residues" evidence="1">
    <location>
        <begin position="37"/>
        <end position="48"/>
    </location>
</feature>
<dbReference type="Proteomes" id="UP000480410">
    <property type="component" value="Unassembled WGS sequence"/>
</dbReference>
<evidence type="ECO:0000256" key="1">
    <source>
        <dbReference type="SAM" id="MobiDB-lite"/>
    </source>
</evidence>
<gene>
    <name evidence="3" type="ORF">G3435_00225</name>
    <name evidence="4" type="ORF">G3436_20115</name>
</gene>
<name>A0A6B3P037_9PSED</name>
<keyword evidence="6" id="KW-1185">Reference proteome</keyword>
<dbReference type="AlphaFoldDB" id="A0A6B3P037"/>
<feature type="signal peptide" evidence="2">
    <location>
        <begin position="1"/>
        <end position="23"/>
    </location>
</feature>
<evidence type="ECO:0000313" key="6">
    <source>
        <dbReference type="Proteomes" id="UP000482634"/>
    </source>
</evidence>
<organism evidence="4 6">
    <name type="scientific">Pseudomonas brassicae</name>
    <dbReference type="NCBI Taxonomy" id="2708063"/>
    <lineage>
        <taxon>Bacteria</taxon>
        <taxon>Pseudomonadati</taxon>
        <taxon>Pseudomonadota</taxon>
        <taxon>Gammaproteobacteria</taxon>
        <taxon>Pseudomonadales</taxon>
        <taxon>Pseudomonadaceae</taxon>
        <taxon>Pseudomonas</taxon>
    </lineage>
</organism>
<evidence type="ECO:0000313" key="3">
    <source>
        <dbReference type="EMBL" id="NER58818.1"/>
    </source>
</evidence>
<feature type="compositionally biased region" description="Basic and acidic residues" evidence="1">
    <location>
        <begin position="76"/>
        <end position="99"/>
    </location>
</feature>
<evidence type="ECO:0000313" key="4">
    <source>
        <dbReference type="EMBL" id="NER65750.1"/>
    </source>
</evidence>
<evidence type="ECO:0000313" key="5">
    <source>
        <dbReference type="Proteomes" id="UP000480410"/>
    </source>
</evidence>
<proteinExistence type="predicted"/>
<accession>A0A6M0CMP2</accession>
<evidence type="ECO:0000256" key="2">
    <source>
        <dbReference type="SAM" id="SignalP"/>
    </source>
</evidence>
<dbReference type="Proteomes" id="UP000482634">
    <property type="component" value="Unassembled WGS sequence"/>
</dbReference>
<dbReference type="EMBL" id="JAAHBV010000006">
    <property type="protein sequence ID" value="NER58818.1"/>
    <property type="molecule type" value="Genomic_DNA"/>
</dbReference>
<dbReference type="RefSeq" id="WP_163948599.1">
    <property type="nucleotide sequence ID" value="NZ_JAAHBU010000319.1"/>
</dbReference>
<feature type="compositionally biased region" description="Pro residues" evidence="1">
    <location>
        <begin position="52"/>
        <end position="64"/>
    </location>
</feature>
<keyword evidence="2" id="KW-0732">Signal</keyword>